<feature type="compositionally biased region" description="Low complexity" evidence="2">
    <location>
        <begin position="1"/>
        <end position="17"/>
    </location>
</feature>
<dbReference type="PANTHER" id="PTHR43939:SF68">
    <property type="entry name" value="CENTROSOMAL PROTEIN OF 290 KDA-LIKE"/>
    <property type="match status" value="1"/>
</dbReference>
<accession>A0A218WUE7</accession>
<reference evidence="6" key="1">
    <citation type="journal article" date="2017" name="Plant J.">
        <title>The pomegranate (Punica granatum L.) genome and the genomics of punicalagin biosynthesis.</title>
        <authorList>
            <person name="Qin G."/>
            <person name="Xu C."/>
            <person name="Ming R."/>
            <person name="Tang H."/>
            <person name="Guyot R."/>
            <person name="Kramer E.M."/>
            <person name="Hu Y."/>
            <person name="Yi X."/>
            <person name="Qi Y."/>
            <person name="Xu X."/>
            <person name="Gao Z."/>
            <person name="Pan H."/>
            <person name="Jian J."/>
            <person name="Tian Y."/>
            <person name="Yue Z."/>
            <person name="Xu Y."/>
        </authorList>
    </citation>
    <scope>NUCLEOTIDE SEQUENCE [LARGE SCALE GENOMIC DNA]</scope>
    <source>
        <strain evidence="6">cv. Dabenzi</strain>
    </source>
</reference>
<dbReference type="SUPFAM" id="SSF48097">
    <property type="entry name" value="Regulator of G-protein signaling, RGS"/>
    <property type="match status" value="1"/>
</dbReference>
<feature type="coiled-coil region" evidence="1">
    <location>
        <begin position="1322"/>
        <end position="1352"/>
    </location>
</feature>
<feature type="compositionally biased region" description="Basic and acidic residues" evidence="2">
    <location>
        <begin position="47"/>
        <end position="64"/>
    </location>
</feature>
<feature type="coiled-coil region" evidence="1">
    <location>
        <begin position="546"/>
        <end position="605"/>
    </location>
</feature>
<feature type="coiled-coil region" evidence="1">
    <location>
        <begin position="701"/>
        <end position="822"/>
    </location>
</feature>
<feature type="domain" description="RGS" evidence="4">
    <location>
        <begin position="2072"/>
        <end position="2190"/>
    </location>
</feature>
<evidence type="ECO:0000313" key="6">
    <source>
        <dbReference type="Proteomes" id="UP000197138"/>
    </source>
</evidence>
<feature type="coiled-coil region" evidence="1">
    <location>
        <begin position="427"/>
        <end position="464"/>
    </location>
</feature>
<dbReference type="SMART" id="SM00315">
    <property type="entry name" value="RGS"/>
    <property type="match status" value="1"/>
</dbReference>
<protein>
    <recommendedName>
        <fullName evidence="4">RGS domain-containing protein</fullName>
    </recommendedName>
</protein>
<feature type="transmembrane region" description="Helical" evidence="3">
    <location>
        <begin position="1870"/>
        <end position="1894"/>
    </location>
</feature>
<sequence length="2243" mass="251406">MPEMDAAADSQADDSSSPVNGSAHFESGAADTDASVNQVADMEDEKSDYQDDGKVGDDAGKDEFVDASEELNADNRDLAVVPESEAALDERSSSDHNSSGRVENGEADHDLMDEIRRLQDLLDKAVSEKESASRDYEEERERYTREISELCHQIKGLTYQRQVVENGDVYADHHDAAESGDGKEKLEGSVTSFHDMIRECSKLIRDALEERSQMEGSVRELHTTLQTKDQQIEDVTSKIAELSANHDIQIEKDQHLEFVTRRLLDSLAFVAEHEALVDNSVGKRLDLVERRTGALIEKYSEIYYQIDQLRQYLPDAGSELLPDEIGNVVSGACSELHEAKRKEADLVEKIRMAEVENGKLVEQLEKDKVALEASNEELGQVRAELEQEKMRLGNVKEKLSMAVTKGKSLVHQRDSLKQSLAERTSELERFTMDLQEKSSALEAAEATIEELRQNESLIALLQENLSQRNAILIKFEEFLSETSLPEEIRPLDITEKYRWLIDERNALRDIVVEYQKCKDALSLLELPESVSNSDCGAVVFWLKESFSQAKTEVETLQAEIARTKESAQNEIDRFSSSLSAVLQEKDYLQSELDDLKLKYEEIVEKQNEDSSEKERMAMLLVEKSGLAASDLGYEEISFSDYVMLVDRCFEKLRENTISPYCSPAELELFEKIKNLLYVRDLELMLCEKVLEEEMLARSEEVNNMSNELKVMSVELFALKEERGSLQKDLERSEEKSAMLREKLSLAVKKGKGLVQDRENLRHLLDQKNGEIEKLKLEIQQQESAVSDCKDEISRMSSLVEGIPVLENDLTSVKEQKDDLQQSLLESNNMLQRMMESVESIEVPPDLVAEEPAEKIKWLAATIIECRTAKDSVEQELGRALEEAGNLTGKLAETVAAVEKMQMIEEDFEKVKQEASNLTSQLREAQETIKTLEDELSAAQNSISELAEERREIEVAKMNIERDLQEALRDASSQASSYAEAYAMRKSLEDALSQAESNISVLLNEKEAAQASRGDVEMEREKMKEEISVQNNKLGEAHATIKSLEELVSKLHASVAALSEDRATLEDELKKIQDETGSKDSSLTDAFANINSLEGTLSKTADHISVLENENKIASQEISELKSKLTDAFANIESLEGSLSEAENHISVIENENKIANQEISELKSKLNACLEELAGKSGSIESRSLELVGHLDQLEVLLKDESLFSMVKKDFGKKIERLKDMDTILNSMKSQLSSTHSEQVEYEQGGSVSDQLLPGDFGDAMKVDVESSPMNAVDGGNISLSFIRSVEGFHRKNKILADKFMEFSAFIDETLAVLFRKLEGRRDEITSMVEDMESLKRDLENTEAHKMEQESAMSMLDDAATFLLSACADITKELQFEAENNLLSLVSVSELETRGAGGIDAGEYRKKLDGSKYIEPVEDLLLAVGRAKGVMKQFEEASKAAATKIENLENKLNEAQAVSVKALDEVESKHNIIYKLEKDVEVLENLCSSLKLKVEDYQANIEKLKEKEAEYYSMYSELLLKQQEAEDALLSPSQWRALADKIIGIEISVADISGRDPVSNGSHAEKLFYIIDRFGQLQNQVDLLMLDKEELQSNLAAKVLEIKHLKEEVELQSRHTQHSEKTKNDLSELIFGLEKMASMLGVNEMAGEQKRAEANALLAALEKQMMNVISECEASKSRAQELGTKLLGSQKVIDELSTKVKFLEGSLQGRSLQPEVIQERGIFEATSVPPGSEISEIEDVDSAGNSLISPAPSAAHVRTMRKGSTDHLALNIDAESQHLINAETDDNKGHKFKSLNTSGLIPKQGKLVADRIDGICSGIPTAMAGCAIEGGCPSDYVAVAISVLSLLLLLSRSILPFVVHKVSPKKGSAFWIPMIQVLAGINLVSSLVMSLNFLNFKKRHRWQSCYVWAVIHIRKPLNNRCHSKAQWVIPVISLHALYVAILVAFTGAIRHIEFRFNELRDLWRGILFSASSIGVWIAAYILNELHEEIGWLQVLSSFEAHLHTNIMNSEQQTSVLVVVFFCVSSSQPLLSQISLRKREPLRCKTMGQALGIPDSGLLLRSEANPPIDPNEPLEKLLLNKRFRQSFMAFADSCLAGESVHFYDDVHELGKIPADDSIRRIYMARDIIDKYIVAGASMEVNISHRCRQEILTTPNLTHPHLFDNALNELLQLMKMNLARDYWSSMFFLKFKEEASLRLNGHELERMSGWNFSPRLSAVHGSDDPFHHDHLSRSSDHNDKDTPLS</sequence>
<feature type="coiled-coil region" evidence="1">
    <location>
        <begin position="900"/>
        <end position="1074"/>
    </location>
</feature>
<dbReference type="InterPro" id="IPR036305">
    <property type="entry name" value="RGS_sf"/>
</dbReference>
<feature type="coiled-coil region" evidence="1">
    <location>
        <begin position="1431"/>
        <end position="1514"/>
    </location>
</feature>
<feature type="coiled-coil region" evidence="1">
    <location>
        <begin position="1651"/>
        <end position="1678"/>
    </location>
</feature>
<dbReference type="SUPFAM" id="SSF57997">
    <property type="entry name" value="Tropomyosin"/>
    <property type="match status" value="1"/>
</dbReference>
<dbReference type="EMBL" id="MTKT01003224">
    <property type="protein sequence ID" value="OWM76159.1"/>
    <property type="molecule type" value="Genomic_DNA"/>
</dbReference>
<dbReference type="Gene3D" id="1.10.167.10">
    <property type="entry name" value="Regulator of G-protein Signalling 4, domain 2"/>
    <property type="match status" value="1"/>
</dbReference>
<organism evidence="5 6">
    <name type="scientific">Punica granatum</name>
    <name type="common">Pomegranate</name>
    <dbReference type="NCBI Taxonomy" id="22663"/>
    <lineage>
        <taxon>Eukaryota</taxon>
        <taxon>Viridiplantae</taxon>
        <taxon>Streptophyta</taxon>
        <taxon>Embryophyta</taxon>
        <taxon>Tracheophyta</taxon>
        <taxon>Spermatophyta</taxon>
        <taxon>Magnoliopsida</taxon>
        <taxon>eudicotyledons</taxon>
        <taxon>Gunneridae</taxon>
        <taxon>Pentapetalae</taxon>
        <taxon>rosids</taxon>
        <taxon>malvids</taxon>
        <taxon>Myrtales</taxon>
        <taxon>Lythraceae</taxon>
        <taxon>Punica</taxon>
    </lineage>
</organism>
<gene>
    <name evidence="5" type="ORF">CDL15_Pgr009805</name>
</gene>
<dbReference type="Gene3D" id="1.10.287.1490">
    <property type="match status" value="1"/>
</dbReference>
<dbReference type="PROSITE" id="PS50132">
    <property type="entry name" value="RGS"/>
    <property type="match status" value="1"/>
</dbReference>
<keyword evidence="3" id="KW-0472">Membrane</keyword>
<name>A0A218WUE7_PUNGR</name>
<comment type="caution">
    <text evidence="5">The sequence shown here is derived from an EMBL/GenBank/DDBJ whole genome shotgun (WGS) entry which is preliminary data.</text>
</comment>
<feature type="coiled-coil region" evidence="1">
    <location>
        <begin position="1103"/>
        <end position="1172"/>
    </location>
</feature>
<dbReference type="InterPro" id="IPR044926">
    <property type="entry name" value="RGS_subdomain_2"/>
</dbReference>
<dbReference type="InterPro" id="IPR016137">
    <property type="entry name" value="RGS"/>
</dbReference>
<keyword evidence="1" id="KW-0175">Coiled coil</keyword>
<feature type="coiled-coil region" evidence="1">
    <location>
        <begin position="336"/>
        <end position="402"/>
    </location>
</feature>
<evidence type="ECO:0000256" key="3">
    <source>
        <dbReference type="SAM" id="Phobius"/>
    </source>
</evidence>
<feature type="region of interest" description="Disordered" evidence="2">
    <location>
        <begin position="1"/>
        <end position="110"/>
    </location>
</feature>
<keyword evidence="3" id="KW-0812">Transmembrane</keyword>
<evidence type="ECO:0000259" key="4">
    <source>
        <dbReference type="PROSITE" id="PS50132"/>
    </source>
</evidence>
<dbReference type="PANTHER" id="PTHR43939">
    <property type="entry name" value="COILED-COIL DOMAIN-CONTAINING PROTEIN 158"/>
    <property type="match status" value="1"/>
</dbReference>
<evidence type="ECO:0000256" key="2">
    <source>
        <dbReference type="SAM" id="MobiDB-lite"/>
    </source>
</evidence>
<feature type="coiled-coil region" evidence="1">
    <location>
        <begin position="115"/>
        <end position="153"/>
    </location>
</feature>
<keyword evidence="3" id="KW-1133">Transmembrane helix</keyword>
<dbReference type="Proteomes" id="UP000197138">
    <property type="component" value="Unassembled WGS sequence"/>
</dbReference>
<proteinExistence type="predicted"/>
<evidence type="ECO:0000256" key="1">
    <source>
        <dbReference type="SAM" id="Coils"/>
    </source>
</evidence>
<feature type="transmembrane region" description="Helical" evidence="3">
    <location>
        <begin position="1927"/>
        <end position="1949"/>
    </location>
</feature>
<dbReference type="Pfam" id="PF00615">
    <property type="entry name" value="RGS"/>
    <property type="match status" value="1"/>
</dbReference>
<feature type="coiled-coil region" evidence="1">
    <location>
        <begin position="1574"/>
        <end position="1608"/>
    </location>
</feature>
<evidence type="ECO:0000313" key="5">
    <source>
        <dbReference type="EMBL" id="OWM76159.1"/>
    </source>
</evidence>